<organism evidence="2 3">
    <name type="scientific">Planococcus antarcticus DSM 14505</name>
    <dbReference type="NCBI Taxonomy" id="1185653"/>
    <lineage>
        <taxon>Bacteria</taxon>
        <taxon>Bacillati</taxon>
        <taxon>Bacillota</taxon>
        <taxon>Bacilli</taxon>
        <taxon>Bacillales</taxon>
        <taxon>Caryophanaceae</taxon>
        <taxon>Planococcus</taxon>
    </lineage>
</organism>
<gene>
    <name evidence="2" type="ORF">A1A1_09606</name>
    <name evidence="1" type="ORF">BBH88_10510</name>
</gene>
<reference evidence="2 3" key="1">
    <citation type="journal article" date="2012" name="J. Bacteriol.">
        <title>Genome Sequence of the Antarctic Psychrophile Bacterium Planococcus antarcticus DSM 14505.</title>
        <authorList>
            <person name="Margolles A."/>
            <person name="Gueimonde M."/>
            <person name="Sanchez B."/>
        </authorList>
    </citation>
    <scope>NUCLEOTIDE SEQUENCE [LARGE SCALE GENOMIC DNA]</scope>
    <source>
        <strain evidence="2 3">DSM 14505</strain>
    </source>
</reference>
<dbReference type="Proteomes" id="UP000004725">
    <property type="component" value="Unassembled WGS sequence"/>
</dbReference>
<dbReference type="Proteomes" id="UP000092661">
    <property type="component" value="Chromosome"/>
</dbReference>
<dbReference type="KEGG" id="pana:BBH88_10510"/>
<dbReference type="RefSeq" id="WP_006829912.1">
    <property type="nucleotide sequence ID" value="NZ_AJYB01000026.1"/>
</dbReference>
<reference evidence="4" key="2">
    <citation type="submission" date="2016-07" db="EMBL/GenBank/DDBJ databases">
        <authorList>
            <person name="See-Too W.S."/>
        </authorList>
    </citation>
    <scope>NUCLEOTIDE SEQUENCE [LARGE SCALE GENOMIC DNA]</scope>
    <source>
        <strain evidence="4">DSM 14505</strain>
    </source>
</reference>
<evidence type="ECO:0000313" key="2">
    <source>
        <dbReference type="EMBL" id="EIM06801.1"/>
    </source>
</evidence>
<dbReference type="AlphaFoldDB" id="A0A1C7DHN7"/>
<evidence type="ECO:0000313" key="1">
    <source>
        <dbReference type="EMBL" id="ANU10713.1"/>
    </source>
</evidence>
<dbReference type="eggNOG" id="ENOG502ZI51">
    <property type="taxonomic scope" value="Bacteria"/>
</dbReference>
<protein>
    <submittedName>
        <fullName evidence="2">Uncharacterized protein</fullName>
    </submittedName>
</protein>
<dbReference type="EMBL" id="CP016534">
    <property type="protein sequence ID" value="ANU10713.1"/>
    <property type="molecule type" value="Genomic_DNA"/>
</dbReference>
<proteinExistence type="predicted"/>
<accession>A0A1C7DHN7</accession>
<sequence>MSNTPENIVIKLSDANQAGIDMSSPKAVVTFLLAQGEKESILFFYKPGSVEFDFDKFNTAVAEMKERKN</sequence>
<evidence type="ECO:0000313" key="4">
    <source>
        <dbReference type="Proteomes" id="UP000092661"/>
    </source>
</evidence>
<dbReference type="OrthoDB" id="2428316at2"/>
<reference evidence="1" key="3">
    <citation type="submission" date="2016-10" db="EMBL/GenBank/DDBJ databases">
        <authorList>
            <person name="See-Too W.S."/>
        </authorList>
    </citation>
    <scope>NUCLEOTIDE SEQUENCE</scope>
    <source>
        <strain evidence="1">DSM 14505</strain>
    </source>
</reference>
<name>A0A1C7DHN7_9BACL</name>
<keyword evidence="4" id="KW-1185">Reference proteome</keyword>
<dbReference type="EMBL" id="AJYB01000026">
    <property type="protein sequence ID" value="EIM06801.1"/>
    <property type="molecule type" value="Genomic_DNA"/>
</dbReference>
<evidence type="ECO:0000313" key="3">
    <source>
        <dbReference type="Proteomes" id="UP000004725"/>
    </source>
</evidence>